<accession>A0A644WMD8</accession>
<organism evidence="1">
    <name type="scientific">bioreactor metagenome</name>
    <dbReference type="NCBI Taxonomy" id="1076179"/>
    <lineage>
        <taxon>unclassified sequences</taxon>
        <taxon>metagenomes</taxon>
        <taxon>ecological metagenomes</taxon>
    </lineage>
</organism>
<dbReference type="AlphaFoldDB" id="A0A644WMD8"/>
<reference evidence="1" key="1">
    <citation type="submission" date="2019-08" db="EMBL/GenBank/DDBJ databases">
        <authorList>
            <person name="Kucharzyk K."/>
            <person name="Murdoch R.W."/>
            <person name="Higgins S."/>
            <person name="Loffler F."/>
        </authorList>
    </citation>
    <scope>NUCLEOTIDE SEQUENCE</scope>
</reference>
<protein>
    <submittedName>
        <fullName evidence="1">Uncharacterized protein</fullName>
    </submittedName>
</protein>
<comment type="caution">
    <text evidence="1">The sequence shown here is derived from an EMBL/GenBank/DDBJ whole genome shotgun (WGS) entry which is preliminary data.</text>
</comment>
<evidence type="ECO:0000313" key="1">
    <source>
        <dbReference type="EMBL" id="MPM04960.1"/>
    </source>
</evidence>
<proteinExistence type="predicted"/>
<gene>
    <name evidence="1" type="ORF">SDC9_51241</name>
</gene>
<name>A0A644WMD8_9ZZZZ</name>
<dbReference type="EMBL" id="VSSQ01001087">
    <property type="protein sequence ID" value="MPM04960.1"/>
    <property type="molecule type" value="Genomic_DNA"/>
</dbReference>
<sequence length="199" mass="22817">MKKNKTVEFLEQAFITQTKGHVDVSQKRDCWTEFAVKNNGKLNIKRTVANDLVSYAIKFNEKHGSIEFRESDTQPLRITCKIAGSRGLSFSIFREDFLEKAKKFFGGQDIVLGHPEFDEKYVVKGSDTETVKQILGAEKLLQMFVKTNPYSLFCQYNAKSEVTEIVCQLGRSVYSADGLQDLYELFRILVCEIGNIKYR</sequence>